<dbReference type="PROSITE" id="PS00065">
    <property type="entry name" value="D_2_HYDROXYACID_DH_1"/>
    <property type="match status" value="1"/>
</dbReference>
<keyword evidence="7" id="KW-0614">Plasmid</keyword>
<dbReference type="SUPFAM" id="SSF51735">
    <property type="entry name" value="NAD(P)-binding Rossmann-fold domains"/>
    <property type="match status" value="1"/>
</dbReference>
<dbReference type="SUPFAM" id="SSF50129">
    <property type="entry name" value="GroES-like"/>
    <property type="match status" value="1"/>
</dbReference>
<dbReference type="GO" id="GO:0008106">
    <property type="term" value="F:alcohol dehydrogenase (NADP+) activity"/>
    <property type="evidence" value="ECO:0007669"/>
    <property type="project" value="UniProtKB-ARBA"/>
</dbReference>
<dbReference type="Pfam" id="PF08240">
    <property type="entry name" value="ADH_N"/>
    <property type="match status" value="1"/>
</dbReference>
<proteinExistence type="inferred from homology"/>
<gene>
    <name evidence="7" type="ORF">CFBP5507_25165</name>
</gene>
<dbReference type="Gene3D" id="3.90.180.10">
    <property type="entry name" value="Medium-chain alcohol dehydrogenases, catalytic domain"/>
    <property type="match status" value="1"/>
</dbReference>
<evidence type="ECO:0000256" key="4">
    <source>
        <dbReference type="ARBA" id="ARBA00023002"/>
    </source>
</evidence>
<sequence>MSDPNTLAENPKDVAEQRNIGRRNFLKLSLGSATVGATAALFTGAAAAQGADEAKLAGDAFRERSPANGYAFFAENADLKPFKFERRPVGPNDVAIDIKYCGVCHSDIHTARGDWGSQRVPQVVGHEIAGVVAAVGSAVSNFKVGDRVGVGCMVNSCRTCPECDAGFEQFCENGPTMTYGSKVDESVEPSGTTQGGYSNSVVVDRNYVIRIPDGVDLAAAGPIMCSAVTVYSPLRHWNIRRGSKIAIVGLGGLGHIGVMIAKAIGAEVVVFTTSPEKAADARRFGAVDVVVNNDAEKVKAYRRHFDFILDTASYHHDLDPLMSTLKRDATLCLVGIGDIRKEPNKLGPFTTIATRNSFAGSMIGSIRETQEVIDFCDQHGIAPEFEKVPLAKINEAWRDVVAKKARYRYVVDMTVA</sequence>
<dbReference type="InterPro" id="IPR006311">
    <property type="entry name" value="TAT_signal"/>
</dbReference>
<keyword evidence="4" id="KW-0560">Oxidoreductase</keyword>
<reference evidence="7" key="1">
    <citation type="submission" date="2022-10" db="EMBL/GenBank/DDBJ databases">
        <title>Complete genome sequence of Agrobacterium salinitolerans CFBP5507.</title>
        <authorList>
            <person name="Tchabashvili S."/>
            <person name="Yen H.-C."/>
            <person name="Haryono M."/>
            <person name="Lin Y.-C."/>
            <person name="Lai E.-M."/>
            <person name="Kuo C.-H."/>
        </authorList>
    </citation>
    <scope>NUCLEOTIDE SEQUENCE</scope>
    <source>
        <strain evidence="7">CFBP5507</strain>
        <plasmid evidence="7">pAtCFBP5507a</plasmid>
    </source>
</reference>
<dbReference type="EMBL" id="CP109970">
    <property type="protein sequence ID" value="UYZ11113.1"/>
    <property type="molecule type" value="Genomic_DNA"/>
</dbReference>
<comment type="similarity">
    <text evidence="5">Belongs to the zinc-containing alcohol dehydrogenase family.</text>
</comment>
<dbReference type="InterPro" id="IPR029752">
    <property type="entry name" value="D-isomer_DH_CS1"/>
</dbReference>
<dbReference type="InterPro" id="IPR047109">
    <property type="entry name" value="CAD-like"/>
</dbReference>
<evidence type="ECO:0000256" key="1">
    <source>
        <dbReference type="ARBA" id="ARBA00001947"/>
    </source>
</evidence>
<dbReference type="SMART" id="SM00829">
    <property type="entry name" value="PKS_ER"/>
    <property type="match status" value="1"/>
</dbReference>
<dbReference type="GO" id="GO:0008270">
    <property type="term" value="F:zinc ion binding"/>
    <property type="evidence" value="ECO:0007669"/>
    <property type="project" value="InterPro"/>
</dbReference>
<name>A0A9X9PD63_9HYPH</name>
<evidence type="ECO:0000313" key="7">
    <source>
        <dbReference type="EMBL" id="UYZ11113.1"/>
    </source>
</evidence>
<keyword evidence="2 5" id="KW-0479">Metal-binding</keyword>
<dbReference type="PROSITE" id="PS51318">
    <property type="entry name" value="TAT"/>
    <property type="match status" value="1"/>
</dbReference>
<keyword evidence="3 5" id="KW-0862">Zinc</keyword>
<dbReference type="FunFam" id="3.40.50.720:FF:000022">
    <property type="entry name" value="Cinnamyl alcohol dehydrogenase"/>
    <property type="match status" value="1"/>
</dbReference>
<dbReference type="AlphaFoldDB" id="A0A9X9PD63"/>
<evidence type="ECO:0000313" key="8">
    <source>
        <dbReference type="Proteomes" id="UP000298735"/>
    </source>
</evidence>
<evidence type="ECO:0000259" key="6">
    <source>
        <dbReference type="SMART" id="SM00829"/>
    </source>
</evidence>
<dbReference type="InterPro" id="IPR011032">
    <property type="entry name" value="GroES-like_sf"/>
</dbReference>
<dbReference type="PANTHER" id="PTHR42683">
    <property type="entry name" value="ALDEHYDE REDUCTASE"/>
    <property type="match status" value="1"/>
</dbReference>
<dbReference type="InterPro" id="IPR020843">
    <property type="entry name" value="ER"/>
</dbReference>
<protein>
    <submittedName>
        <fullName evidence="7">NAD(P)-dependent alcohol dehydrogenase</fullName>
    </submittedName>
</protein>
<evidence type="ECO:0000256" key="2">
    <source>
        <dbReference type="ARBA" id="ARBA00022723"/>
    </source>
</evidence>
<dbReference type="CDD" id="cd05283">
    <property type="entry name" value="CAD1"/>
    <property type="match status" value="1"/>
</dbReference>
<dbReference type="Proteomes" id="UP000298735">
    <property type="component" value="Plasmid pAtCFBP5507a"/>
</dbReference>
<evidence type="ECO:0000256" key="5">
    <source>
        <dbReference type="RuleBase" id="RU361277"/>
    </source>
</evidence>
<dbReference type="InterPro" id="IPR013149">
    <property type="entry name" value="ADH-like_C"/>
</dbReference>
<evidence type="ECO:0000256" key="3">
    <source>
        <dbReference type="ARBA" id="ARBA00022833"/>
    </source>
</evidence>
<dbReference type="InterPro" id="IPR013154">
    <property type="entry name" value="ADH-like_N"/>
</dbReference>
<dbReference type="Gene3D" id="3.40.50.720">
    <property type="entry name" value="NAD(P)-binding Rossmann-like Domain"/>
    <property type="match status" value="1"/>
</dbReference>
<dbReference type="PROSITE" id="PS00059">
    <property type="entry name" value="ADH_ZINC"/>
    <property type="match status" value="1"/>
</dbReference>
<organism evidence="7 8">
    <name type="scientific">Agrobacterium salinitolerans</name>
    <dbReference type="NCBI Taxonomy" id="1183413"/>
    <lineage>
        <taxon>Bacteria</taxon>
        <taxon>Pseudomonadati</taxon>
        <taxon>Pseudomonadota</taxon>
        <taxon>Alphaproteobacteria</taxon>
        <taxon>Hyphomicrobiales</taxon>
        <taxon>Rhizobiaceae</taxon>
        <taxon>Rhizobium/Agrobacterium group</taxon>
        <taxon>Agrobacterium</taxon>
    </lineage>
</organism>
<accession>A0A9X9PD63</accession>
<dbReference type="RefSeq" id="WP_246666512.1">
    <property type="nucleotide sequence ID" value="NZ_CP109970.1"/>
</dbReference>
<comment type="cofactor">
    <cofactor evidence="1 5">
        <name>Zn(2+)</name>
        <dbReference type="ChEBI" id="CHEBI:29105"/>
    </cofactor>
</comment>
<dbReference type="Pfam" id="PF00107">
    <property type="entry name" value="ADH_zinc_N"/>
    <property type="match status" value="1"/>
</dbReference>
<dbReference type="InterPro" id="IPR036291">
    <property type="entry name" value="NAD(P)-bd_dom_sf"/>
</dbReference>
<dbReference type="KEGG" id="asal:CFBP5507_25165"/>
<dbReference type="InterPro" id="IPR002328">
    <property type="entry name" value="ADH_Zn_CS"/>
</dbReference>
<feature type="domain" description="Enoyl reductase (ER)" evidence="6">
    <location>
        <begin position="74"/>
        <end position="411"/>
    </location>
</feature>
<geneLocation type="plasmid" evidence="7 8">
    <name>pAtCFBP5507a</name>
</geneLocation>